<accession>A0A3M5VM97</accession>
<evidence type="ECO:0000313" key="3">
    <source>
        <dbReference type="Proteomes" id="UP000280395"/>
    </source>
</evidence>
<feature type="non-terminal residue" evidence="2">
    <location>
        <position position="495"/>
    </location>
</feature>
<sequence>NNNPIGTPTTLDDKGQGSITLPANTSGDQVGVVIKDGTNQSPATNIEVPLLAPQLGAVDTPTVQLPVTGKPGSSAQLQDPSSNQTGKPLDDNGQGVVDPATGNVLVTGKPGATVQLQDQSGNPIGTPVKLDDQGHGTVTLPGNTSGQQVGVVIKDGDKESPVTSVAVPLLAPQLGAIDPATGQLPVIGKPGSVVQLLDQKGNPVGSPTTLDDKGQGSLVLPPNVSEEQVGVVIKEGNTQSPVTSVDVPLLAPQVGTVNPATGQLLVTGKPGASVQLQDKDGKTVGTPVILDAQGQGVLTPPVSTSGDTLQVVQTSGTKPSPASEAVSIPVLKPIVGAVDPKTGTLAVEGKPGATVQLEDATGNLVGTPVILNSDGKGVLQVPVTQSDKPVVVTQTVNNVESLPSAEITVPLLKPLLETPDAATSTVAVTGKPGASVQLQDKDGKAVGTSVILDEAGKGVLTLPVDTSGDSLTAVQTSGTTKSPASDAVSIPVLKP</sequence>
<evidence type="ECO:0000256" key="1">
    <source>
        <dbReference type="SAM" id="MobiDB-lite"/>
    </source>
</evidence>
<dbReference type="EMBL" id="RBUA01000531">
    <property type="protein sequence ID" value="RMU59332.1"/>
    <property type="molecule type" value="Genomic_DNA"/>
</dbReference>
<comment type="caution">
    <text evidence="2">The sequence shown here is derived from an EMBL/GenBank/DDBJ whole genome shotgun (WGS) entry which is preliminary data.</text>
</comment>
<dbReference type="RefSeq" id="WP_183146349.1">
    <property type="nucleotide sequence ID" value="NZ_RBUA01000531.1"/>
</dbReference>
<feature type="compositionally biased region" description="Polar residues" evidence="1">
    <location>
        <begin position="467"/>
        <end position="483"/>
    </location>
</feature>
<dbReference type="AlphaFoldDB" id="A0A3M5VM97"/>
<feature type="non-terminal residue" evidence="2">
    <location>
        <position position="1"/>
    </location>
</feature>
<feature type="region of interest" description="Disordered" evidence="1">
    <location>
        <begin position="1"/>
        <end position="27"/>
    </location>
</feature>
<evidence type="ECO:0000313" key="2">
    <source>
        <dbReference type="EMBL" id="RMU59332.1"/>
    </source>
</evidence>
<proteinExistence type="predicted"/>
<feature type="compositionally biased region" description="Polar residues" evidence="1">
    <location>
        <begin position="1"/>
        <end position="10"/>
    </location>
</feature>
<feature type="region of interest" description="Disordered" evidence="1">
    <location>
        <begin position="62"/>
        <end position="102"/>
    </location>
</feature>
<gene>
    <name evidence="2" type="ORF">ALP29_05247</name>
</gene>
<organism evidence="2 3">
    <name type="scientific">Pseudomonas syringae pv. avii</name>
    <dbReference type="NCBI Taxonomy" id="663959"/>
    <lineage>
        <taxon>Bacteria</taxon>
        <taxon>Pseudomonadati</taxon>
        <taxon>Pseudomonadota</taxon>
        <taxon>Gammaproteobacteria</taxon>
        <taxon>Pseudomonadales</taxon>
        <taxon>Pseudomonadaceae</taxon>
        <taxon>Pseudomonas</taxon>
        <taxon>Pseudomonas syringae</taxon>
    </lineage>
</organism>
<evidence type="ECO:0008006" key="4">
    <source>
        <dbReference type="Google" id="ProtNLM"/>
    </source>
</evidence>
<name>A0A3M5VM97_PSESX</name>
<feature type="region of interest" description="Disordered" evidence="1">
    <location>
        <begin position="464"/>
        <end position="495"/>
    </location>
</feature>
<feature type="compositionally biased region" description="Polar residues" evidence="1">
    <location>
        <begin position="17"/>
        <end position="27"/>
    </location>
</feature>
<reference evidence="2 3" key="1">
    <citation type="submission" date="2018-08" db="EMBL/GenBank/DDBJ databases">
        <title>Recombination of ecologically and evolutionarily significant loci maintains genetic cohesion in the Pseudomonas syringae species complex.</title>
        <authorList>
            <person name="Dillon M."/>
            <person name="Thakur S."/>
            <person name="Almeida R.N.D."/>
            <person name="Weir B.S."/>
            <person name="Guttman D.S."/>
        </authorList>
    </citation>
    <scope>NUCLEOTIDE SEQUENCE [LARGE SCALE GENOMIC DNA]</scope>
    <source>
        <strain evidence="2 3">ICMP 14479</strain>
    </source>
</reference>
<feature type="compositionally biased region" description="Polar residues" evidence="1">
    <location>
        <begin position="62"/>
        <end position="86"/>
    </location>
</feature>
<protein>
    <recommendedName>
        <fullName evidence="4">Adhesin</fullName>
    </recommendedName>
</protein>
<dbReference type="Proteomes" id="UP000280395">
    <property type="component" value="Unassembled WGS sequence"/>
</dbReference>